<dbReference type="GO" id="GO:0016746">
    <property type="term" value="F:acyltransferase activity"/>
    <property type="evidence" value="ECO:0007669"/>
    <property type="project" value="UniProtKB-KW"/>
</dbReference>
<evidence type="ECO:0000256" key="3">
    <source>
        <dbReference type="SAM" id="MobiDB-lite"/>
    </source>
</evidence>
<sequence>MAEGNVKDGKNEFQTDALMELPTSLFAGPFVAMMEGPMREMIALQSAAAEQMLDAFLPASEKPEGAAPASDAEPNEWSTVMNELAQMWQQFATENPAIAASGIADPSRWLDMAGKWIMQFPLGGEETANRAFADLLSLWESVMAQVQSEGMNIAQAMMGEATTGSSEGKALPRSDRRFRDPQWSDNPVFAMLHQAYLMAADQLIAAADQVEGLSPDRKAQLKFFTRLLTEALSPAHFPLTNPLVIERTLETRGENLLRGMEHFLSDLKAGQLSHTDKSAFEIGENIASTPGKVVYESPLFQLIQYTPTTETVAEIPLIIFPPWINRFYILDLTAKKSFVKWCLDHGLSVFMVSWKSADASMANIGWEDYAASMVEAIDTVRKRLKVDKVHTIGYCVAGTTLAATLAMLARRGEEDKVASATFFTAQVDFSEAGELKAFIDEHQLAAVEKLAADGFLDGRYLNVAFNLLRSPDLLWNYVINNYLLGEDYKAFDLLYWNGHGTNLPARFHSEYLRQLYQDNRLVVPDAITLNGTPIDLRRIKTPTFIQAGREDHIAPPESVWKATRHFAGPIEFMLAGSGHIAGVVNPPVAGKYQYWTLPENDHALPDSLPEFIGKAVENPGSWWGYWRDWIRQLGPEEVPVKGKRKPGGRGDKVIEDAPGRYVKG</sequence>
<dbReference type="Pfam" id="PF07167">
    <property type="entry name" value="PhaC_N"/>
    <property type="match status" value="1"/>
</dbReference>
<dbReference type="PANTHER" id="PTHR36837">
    <property type="entry name" value="POLY(3-HYDROXYALKANOATE) POLYMERASE SUBUNIT PHAC"/>
    <property type="match status" value="1"/>
</dbReference>
<keyword evidence="6" id="KW-1185">Reference proteome</keyword>
<evidence type="ECO:0000259" key="4">
    <source>
        <dbReference type="PROSITE" id="PS50006"/>
    </source>
</evidence>
<feature type="domain" description="FHA" evidence="4">
    <location>
        <begin position="482"/>
        <end position="539"/>
    </location>
</feature>
<dbReference type="InterPro" id="IPR010941">
    <property type="entry name" value="PhaC_N"/>
</dbReference>
<evidence type="ECO:0000256" key="1">
    <source>
        <dbReference type="ARBA" id="ARBA00022679"/>
    </source>
</evidence>
<evidence type="ECO:0000256" key="2">
    <source>
        <dbReference type="ARBA" id="ARBA00023315"/>
    </source>
</evidence>
<accession>A0A917DR19</accession>
<dbReference type="InterPro" id="IPR000253">
    <property type="entry name" value="FHA_dom"/>
</dbReference>
<dbReference type="PANTHER" id="PTHR36837:SF5">
    <property type="entry name" value="POLY-3-HYDROXYBUTYRATE SYNTHASE"/>
    <property type="match status" value="1"/>
</dbReference>
<proteinExistence type="predicted"/>
<name>A0A917DR19_9SPHN</name>
<dbReference type="Proteomes" id="UP000612349">
    <property type="component" value="Unassembled WGS sequence"/>
</dbReference>
<dbReference type="InterPro" id="IPR029058">
    <property type="entry name" value="AB_hydrolase_fold"/>
</dbReference>
<reference evidence="5" key="1">
    <citation type="journal article" date="2014" name="Int. J. Syst. Evol. Microbiol.">
        <title>Complete genome sequence of Corynebacterium casei LMG S-19264T (=DSM 44701T), isolated from a smear-ripened cheese.</title>
        <authorList>
            <consortium name="US DOE Joint Genome Institute (JGI-PGF)"/>
            <person name="Walter F."/>
            <person name="Albersmeier A."/>
            <person name="Kalinowski J."/>
            <person name="Ruckert C."/>
        </authorList>
    </citation>
    <scope>NUCLEOTIDE SEQUENCE</scope>
    <source>
        <strain evidence="5">CGMCC 1.15360</strain>
    </source>
</reference>
<dbReference type="Pfam" id="PF00561">
    <property type="entry name" value="Abhydrolase_1"/>
    <property type="match status" value="1"/>
</dbReference>
<dbReference type="EMBL" id="BMIP01000001">
    <property type="protein sequence ID" value="GGD58414.1"/>
    <property type="molecule type" value="Genomic_DNA"/>
</dbReference>
<dbReference type="GO" id="GO:0042619">
    <property type="term" value="P:poly-hydroxybutyrate biosynthetic process"/>
    <property type="evidence" value="ECO:0007669"/>
    <property type="project" value="InterPro"/>
</dbReference>
<dbReference type="InterPro" id="IPR000073">
    <property type="entry name" value="AB_hydrolase_1"/>
</dbReference>
<dbReference type="AlphaFoldDB" id="A0A917DR19"/>
<evidence type="ECO:0000313" key="6">
    <source>
        <dbReference type="Proteomes" id="UP000612349"/>
    </source>
</evidence>
<keyword evidence="2" id="KW-0012">Acyltransferase</keyword>
<dbReference type="InterPro" id="IPR051321">
    <property type="entry name" value="PHA/PHB_synthase"/>
</dbReference>
<dbReference type="PROSITE" id="PS50006">
    <property type="entry name" value="FHA_DOMAIN"/>
    <property type="match status" value="1"/>
</dbReference>
<dbReference type="SUPFAM" id="SSF53474">
    <property type="entry name" value="alpha/beta-Hydrolases"/>
    <property type="match status" value="1"/>
</dbReference>
<keyword evidence="1" id="KW-0808">Transferase</keyword>
<protein>
    <submittedName>
        <fullName evidence="5">Class I poly(R)-hydroxyalkanoic acid synthase</fullName>
    </submittedName>
</protein>
<evidence type="ECO:0000313" key="5">
    <source>
        <dbReference type="EMBL" id="GGD58414.1"/>
    </source>
</evidence>
<organism evidence="5 6">
    <name type="scientific">Croceicoccus mobilis</name>
    <dbReference type="NCBI Taxonomy" id="1703339"/>
    <lineage>
        <taxon>Bacteria</taxon>
        <taxon>Pseudomonadati</taxon>
        <taxon>Pseudomonadota</taxon>
        <taxon>Alphaproteobacteria</taxon>
        <taxon>Sphingomonadales</taxon>
        <taxon>Erythrobacteraceae</taxon>
        <taxon>Croceicoccus</taxon>
    </lineage>
</organism>
<reference evidence="5" key="2">
    <citation type="submission" date="2020-09" db="EMBL/GenBank/DDBJ databases">
        <authorList>
            <person name="Sun Q."/>
            <person name="Zhou Y."/>
        </authorList>
    </citation>
    <scope>NUCLEOTIDE SEQUENCE</scope>
    <source>
        <strain evidence="5">CGMCC 1.15360</strain>
    </source>
</reference>
<feature type="region of interest" description="Disordered" evidence="3">
    <location>
        <begin position="640"/>
        <end position="664"/>
    </location>
</feature>
<gene>
    <name evidence="5" type="ORF">GCM10010990_04660</name>
</gene>
<feature type="compositionally biased region" description="Basic and acidic residues" evidence="3">
    <location>
        <begin position="648"/>
        <end position="658"/>
    </location>
</feature>
<dbReference type="Gene3D" id="3.40.50.1820">
    <property type="entry name" value="alpha/beta hydrolase"/>
    <property type="match status" value="1"/>
</dbReference>
<comment type="caution">
    <text evidence="5">The sequence shown here is derived from an EMBL/GenBank/DDBJ whole genome shotgun (WGS) entry which is preliminary data.</text>
</comment>